<dbReference type="AlphaFoldDB" id="A0A7C5PRD1"/>
<keyword evidence="5 12" id="KW-0808">Transferase</keyword>
<evidence type="ECO:0000313" key="14">
    <source>
        <dbReference type="EMBL" id="HHI66334.1"/>
    </source>
</evidence>
<evidence type="ECO:0000256" key="6">
    <source>
        <dbReference type="ARBA" id="ARBA00022960"/>
    </source>
</evidence>
<feature type="binding site" evidence="12">
    <location>
        <position position="323"/>
    </location>
    <ligand>
        <name>UDP-N-acetyl-alpha-D-glucosamine</name>
        <dbReference type="ChEBI" id="CHEBI:57705"/>
    </ligand>
</feature>
<feature type="binding site" evidence="12">
    <location>
        <position position="88"/>
    </location>
    <ligand>
        <name>UDP-N-acetyl-alpha-D-glucosamine</name>
        <dbReference type="ChEBI" id="CHEBI:57705"/>
    </ligand>
</feature>
<evidence type="ECO:0000256" key="2">
    <source>
        <dbReference type="ARBA" id="ARBA00004752"/>
    </source>
</evidence>
<feature type="modified residue" description="2-(S-cysteinyl)pyruvic acid O-phosphothioketal" evidence="12">
    <location>
        <position position="112"/>
    </location>
</feature>
<keyword evidence="6 12" id="KW-0133">Cell shape</keyword>
<dbReference type="HAMAP" id="MF_00111">
    <property type="entry name" value="MurA"/>
    <property type="match status" value="1"/>
</dbReference>
<dbReference type="NCBIfam" id="TIGR01072">
    <property type="entry name" value="murA"/>
    <property type="match status" value="1"/>
</dbReference>
<evidence type="ECO:0000256" key="1">
    <source>
        <dbReference type="ARBA" id="ARBA00004496"/>
    </source>
</evidence>
<reference evidence="14" key="1">
    <citation type="journal article" date="2020" name="mSystems">
        <title>Genome- and Community-Level Interaction Insights into Carbon Utilization and Element Cycling Functions of Hydrothermarchaeota in Hydrothermal Sediment.</title>
        <authorList>
            <person name="Zhou Z."/>
            <person name="Liu Y."/>
            <person name="Xu W."/>
            <person name="Pan J."/>
            <person name="Luo Z.H."/>
            <person name="Li M."/>
        </authorList>
    </citation>
    <scope>NUCLEOTIDE SEQUENCE [LARGE SCALE GENOMIC DNA]</scope>
    <source>
        <strain evidence="14">SpSt-1019</strain>
    </source>
</reference>
<evidence type="ECO:0000256" key="7">
    <source>
        <dbReference type="ARBA" id="ARBA00022984"/>
    </source>
</evidence>
<comment type="similarity">
    <text evidence="10 12">Belongs to the EPSP synthase family. MurA subfamily.</text>
</comment>
<keyword evidence="3 12" id="KW-0963">Cytoplasm</keyword>
<dbReference type="NCBIfam" id="NF006873">
    <property type="entry name" value="PRK09369.1"/>
    <property type="match status" value="1"/>
</dbReference>
<dbReference type="GO" id="GO:0008760">
    <property type="term" value="F:UDP-N-acetylglucosamine 1-carboxyvinyltransferase activity"/>
    <property type="evidence" value="ECO:0007669"/>
    <property type="project" value="UniProtKB-UniRule"/>
</dbReference>
<dbReference type="PANTHER" id="PTHR43783:SF1">
    <property type="entry name" value="UDP-N-ACETYLGLUCOSAMINE 1-CARBOXYVINYLTRANSFERASE"/>
    <property type="match status" value="1"/>
</dbReference>
<organism evidence="14">
    <name type="scientific">Thermodesulfobium narugense</name>
    <dbReference type="NCBI Taxonomy" id="184064"/>
    <lineage>
        <taxon>Bacteria</taxon>
        <taxon>Pseudomonadati</taxon>
        <taxon>Thermodesulfobiota</taxon>
        <taxon>Thermodesulfobiia</taxon>
        <taxon>Thermodesulfobiales</taxon>
        <taxon>Thermodesulfobiaceae</taxon>
        <taxon>Thermodesulfobium</taxon>
    </lineage>
</organism>
<evidence type="ECO:0000259" key="13">
    <source>
        <dbReference type="Pfam" id="PF00275"/>
    </source>
</evidence>
<keyword evidence="12" id="KW-0670">Pyruvate</keyword>
<comment type="subcellular location">
    <subcellularLocation>
        <location evidence="1 12">Cytoplasm</location>
    </subcellularLocation>
</comment>
<keyword evidence="8 12" id="KW-0131">Cell cycle</keyword>
<evidence type="ECO:0000256" key="10">
    <source>
        <dbReference type="ARBA" id="ARBA00038367"/>
    </source>
</evidence>
<evidence type="ECO:0000256" key="12">
    <source>
        <dbReference type="HAMAP-Rule" id="MF_00111"/>
    </source>
</evidence>
<sequence>MFGGKSLFGSVKVSGSKNGSLPVMAATLLFNSPVFLSNVPYLLDVDTMAKIISSLGGRVEFKGNSQVLIDPSNVSSYEPPLEPVIAMRASFLVAGALLARFGKAKVALPGGCAIGSRPVDIHLKGFEMLGAKRSIEHGFVNLECEKLKGANIYLPYPSVGATENLIMASVFAEGMTVIDNAAKEPEIVGLTDFLNLCGAKIKGAGSRTIEIEGVRSLHSIDNYTIIPDRIEAGTLMLAGAITKGDIFLEKISCDFLESVIEKMTEAGIEVLPEKNGIRVRCKSRPKPVTIKTSPHPGFPTDMQAQFMALLSVGDGTSVITEMVFENRYLHAEELNRLGADIRIDGRTAVVVGVDHLSGAPVRALDLRAGAALVIAGLVAEGETRVFGLSHLNRGYENLEFKLKNLGASISKEVLS</sequence>
<dbReference type="EC" id="2.5.1.7" evidence="12"/>
<evidence type="ECO:0000256" key="11">
    <source>
        <dbReference type="ARBA" id="ARBA00047527"/>
    </source>
</evidence>
<dbReference type="EMBL" id="DRUY01000244">
    <property type="protein sequence ID" value="HHI66334.1"/>
    <property type="molecule type" value="Genomic_DNA"/>
</dbReference>
<evidence type="ECO:0000256" key="9">
    <source>
        <dbReference type="ARBA" id="ARBA00023316"/>
    </source>
</evidence>
<comment type="caution">
    <text evidence="12">Lacks conserved residue(s) required for the propagation of feature annotation.</text>
</comment>
<feature type="binding site" evidence="12">
    <location>
        <begin position="17"/>
        <end position="18"/>
    </location>
    <ligand>
        <name>phosphoenolpyruvate</name>
        <dbReference type="ChEBI" id="CHEBI:58702"/>
    </ligand>
</feature>
<dbReference type="GO" id="GO:0009252">
    <property type="term" value="P:peptidoglycan biosynthetic process"/>
    <property type="evidence" value="ECO:0007669"/>
    <property type="project" value="UniProtKB-UniRule"/>
</dbReference>
<feature type="binding site" evidence="12">
    <location>
        <position position="301"/>
    </location>
    <ligand>
        <name>UDP-N-acetyl-alpha-D-glucosamine</name>
        <dbReference type="ChEBI" id="CHEBI:57705"/>
    </ligand>
</feature>
<dbReference type="InterPro" id="IPR001986">
    <property type="entry name" value="Enolpyruvate_Tfrase_dom"/>
</dbReference>
<keyword evidence="4 12" id="KW-0132">Cell division</keyword>
<comment type="pathway">
    <text evidence="2 12">Cell wall biogenesis; peptidoglycan biosynthesis.</text>
</comment>
<dbReference type="InterPro" id="IPR013792">
    <property type="entry name" value="RNA3'P_cycl/enolpyr_Trfase_a/b"/>
</dbReference>
<keyword evidence="7 12" id="KW-0573">Peptidoglycan synthesis</keyword>
<dbReference type="UniPathway" id="UPA00219"/>
<dbReference type="CDD" id="cd01555">
    <property type="entry name" value="UdpNAET"/>
    <property type="match status" value="1"/>
</dbReference>
<dbReference type="GO" id="GO:0008360">
    <property type="term" value="P:regulation of cell shape"/>
    <property type="evidence" value="ECO:0007669"/>
    <property type="project" value="UniProtKB-KW"/>
</dbReference>
<dbReference type="GO" id="GO:0005737">
    <property type="term" value="C:cytoplasm"/>
    <property type="evidence" value="ECO:0007669"/>
    <property type="project" value="UniProtKB-SubCell"/>
</dbReference>
<feature type="domain" description="Enolpyruvate transferase" evidence="13">
    <location>
        <begin position="4"/>
        <end position="401"/>
    </location>
</feature>
<dbReference type="PANTHER" id="PTHR43783">
    <property type="entry name" value="UDP-N-ACETYLGLUCOSAMINE 1-CARBOXYVINYLTRANSFERASE"/>
    <property type="match status" value="1"/>
</dbReference>
<dbReference type="GO" id="GO:0071555">
    <property type="term" value="P:cell wall organization"/>
    <property type="evidence" value="ECO:0007669"/>
    <property type="project" value="UniProtKB-KW"/>
</dbReference>
<evidence type="ECO:0000256" key="8">
    <source>
        <dbReference type="ARBA" id="ARBA00023306"/>
    </source>
</evidence>
<comment type="function">
    <text evidence="12">Cell wall formation. Adds enolpyruvyl to UDP-N-acetylglucosamine.</text>
</comment>
<dbReference type="InterPro" id="IPR050068">
    <property type="entry name" value="MurA_subfamily"/>
</dbReference>
<dbReference type="InterPro" id="IPR036968">
    <property type="entry name" value="Enolpyruvate_Tfrase_sf"/>
</dbReference>
<evidence type="ECO:0000256" key="3">
    <source>
        <dbReference type="ARBA" id="ARBA00022490"/>
    </source>
</evidence>
<gene>
    <name evidence="12 14" type="primary">murA</name>
    <name evidence="14" type="ORF">ENL70_07290</name>
</gene>
<accession>A0A7C5PRD1</accession>
<dbReference type="SUPFAM" id="SSF55205">
    <property type="entry name" value="EPT/RTPC-like"/>
    <property type="match status" value="1"/>
</dbReference>
<proteinExistence type="inferred from homology"/>
<dbReference type="InterPro" id="IPR005750">
    <property type="entry name" value="UDP_GlcNAc_COvinyl_MurA"/>
</dbReference>
<evidence type="ECO:0000256" key="5">
    <source>
        <dbReference type="ARBA" id="ARBA00022679"/>
    </source>
</evidence>
<protein>
    <recommendedName>
        <fullName evidence="12">UDP-N-acetylglucosamine 1-carboxyvinyltransferase</fullName>
        <ecNumber evidence="12">2.5.1.7</ecNumber>
    </recommendedName>
    <alternativeName>
        <fullName evidence="12">Enoylpyruvate transferase</fullName>
    </alternativeName>
    <alternativeName>
        <fullName evidence="12">UDP-N-acetylglucosamine enolpyruvyl transferase</fullName>
        <shortName evidence="12">EPT</shortName>
    </alternativeName>
</protein>
<feature type="active site" description="Proton donor" evidence="12">
    <location>
        <position position="112"/>
    </location>
</feature>
<evidence type="ECO:0000256" key="4">
    <source>
        <dbReference type="ARBA" id="ARBA00022618"/>
    </source>
</evidence>
<dbReference type="Pfam" id="PF00275">
    <property type="entry name" value="EPSP_synthase"/>
    <property type="match status" value="1"/>
</dbReference>
<dbReference type="Gene3D" id="3.65.10.10">
    <property type="entry name" value="Enolpyruvate transferase domain"/>
    <property type="match status" value="2"/>
</dbReference>
<comment type="catalytic activity">
    <reaction evidence="11 12">
        <text>phosphoenolpyruvate + UDP-N-acetyl-alpha-D-glucosamine = UDP-N-acetyl-3-O-(1-carboxyvinyl)-alpha-D-glucosamine + phosphate</text>
        <dbReference type="Rhea" id="RHEA:18681"/>
        <dbReference type="ChEBI" id="CHEBI:43474"/>
        <dbReference type="ChEBI" id="CHEBI:57705"/>
        <dbReference type="ChEBI" id="CHEBI:58702"/>
        <dbReference type="ChEBI" id="CHEBI:68483"/>
        <dbReference type="EC" id="2.5.1.7"/>
    </reaction>
</comment>
<name>A0A7C5PRD1_9BACT</name>
<comment type="caution">
    <text evidence="14">The sequence shown here is derived from an EMBL/GenBank/DDBJ whole genome shotgun (WGS) entry which is preliminary data.</text>
</comment>
<dbReference type="GO" id="GO:0051301">
    <property type="term" value="P:cell division"/>
    <property type="evidence" value="ECO:0007669"/>
    <property type="project" value="UniProtKB-KW"/>
</dbReference>
<keyword evidence="9 12" id="KW-0961">Cell wall biogenesis/degradation</keyword>
<dbReference type="GO" id="GO:0019277">
    <property type="term" value="P:UDP-N-acetylgalactosamine biosynthetic process"/>
    <property type="evidence" value="ECO:0007669"/>
    <property type="project" value="InterPro"/>
</dbReference>